<sequence>MFVPKKRCSTLILKNPQVRSELSLSALGLFFQEQEEGDVISSAILWYEVLHPTFTIYG</sequence>
<keyword evidence="1" id="KW-0150">Chloroplast</keyword>
<keyword evidence="1" id="KW-0934">Plastid</keyword>
<dbReference type="GeneID" id="1457641"/>
<evidence type="ECO:0000313" key="1">
    <source>
        <dbReference type="EMBL" id="BAA04331.1"/>
    </source>
</evidence>
<reference evidence="1" key="1">
    <citation type="journal article" date="1993" name="Mol. Gen. Genet.">
        <title>Chloroplast DNA of black pine retains a residual inverted repeat lacking rRNA genes: nucleotide sequences of trnQ, trnK, psbA, trnI and trnH and the absence of rps16.</title>
        <authorList>
            <person name="Tsudzuki J."/>
            <person name="Nakashima K."/>
            <person name="Tsudzuki T."/>
            <person name="Hiratsuka J."/>
            <person name="Shibata M."/>
            <person name="Wakasugi T."/>
            <person name="Sugiura M."/>
        </authorList>
    </citation>
    <scope>NUCLEOTIDE SEQUENCE</scope>
</reference>
<organism evidence="1">
    <name type="scientific">Pinus thunbergii</name>
    <name type="common">Japanese black pine</name>
    <name type="synonym">Pinus thunbergiana</name>
    <dbReference type="NCBI Taxonomy" id="3350"/>
    <lineage>
        <taxon>Eukaryota</taxon>
        <taxon>Viridiplantae</taxon>
        <taxon>Streptophyta</taxon>
        <taxon>Embryophyta</taxon>
        <taxon>Tracheophyta</taxon>
        <taxon>Spermatophyta</taxon>
        <taxon>Pinopsida</taxon>
        <taxon>Pinidae</taxon>
        <taxon>Conifers I</taxon>
        <taxon>Pinales</taxon>
        <taxon>Pinaceae</taxon>
        <taxon>Pinus</taxon>
        <taxon>Pinus subgen. Pinus</taxon>
    </lineage>
</organism>
<accession>Q32936</accession>
<reference evidence="1" key="3">
    <citation type="journal article" date="1994" name="Proc. Natl. Acad. Sci. U.S.A.">
        <title>Loss of all ndh genes as determined by sequencing the entire chloroplast genome of the black pine Pinus thunbergii.</title>
        <authorList>
            <person name="Wakasugi T."/>
            <person name="Tsudzuki J."/>
            <person name="Ito S."/>
            <person name="Nakashima K."/>
            <person name="Tsudzuki T."/>
            <person name="Sugiura M."/>
        </authorList>
    </citation>
    <scope>NUCLEOTIDE SEQUENCE</scope>
</reference>
<dbReference type="AlphaFoldDB" id="Q32936"/>
<dbReference type="EMBL" id="D17510">
    <property type="protein sequence ID" value="BAA04331.1"/>
    <property type="molecule type" value="Genomic_DNA"/>
</dbReference>
<reference evidence="1" key="2">
    <citation type="journal article" date="1994" name="Curr. Genet.">
        <title>A new gene encoding tRNA(Pro) (GGG) is present in the chloroplast genome of black pine: a compilation of 32 tRNA genes from black pine chloroplasts.</title>
        <authorList>
            <person name="Tsudzuki J."/>
            <person name="Ito S."/>
            <person name="Tsudzuki T."/>
            <person name="Wakasugi T."/>
            <person name="Sugiura M."/>
        </authorList>
    </citation>
    <scope>NUCLEOTIDE SEQUENCE</scope>
</reference>
<proteinExistence type="predicted"/>
<geneLocation type="chloroplast" evidence="1"/>
<protein>
    <submittedName>
        <fullName evidence="1">ORF58</fullName>
    </submittedName>
</protein>
<dbReference type="PIR" id="T07453">
    <property type="entry name" value="T07453"/>
</dbReference>
<name>Q32936_PINTH</name>
<dbReference type="RefSeq" id="NP_042374.1">
    <property type="nucleotide sequence ID" value="NC_001631.1"/>
</dbReference>